<comment type="similarity">
    <text evidence="2 9">Belongs to the G-protein coupled receptor 1 family.</text>
</comment>
<dbReference type="InterPro" id="IPR000276">
    <property type="entry name" value="GPCR_Rhodpsn"/>
</dbReference>
<keyword evidence="7 9" id="KW-0675">Receptor</keyword>
<evidence type="ECO:0000313" key="13">
    <source>
        <dbReference type="Proteomes" id="UP000759131"/>
    </source>
</evidence>
<evidence type="ECO:0000313" key="12">
    <source>
        <dbReference type="EMBL" id="CAD7625276.1"/>
    </source>
</evidence>
<keyword evidence="13" id="KW-1185">Reference proteome</keyword>
<keyword evidence="8 9" id="KW-0807">Transducer</keyword>
<dbReference type="AlphaFoldDB" id="A0A7R9PYA9"/>
<sequence length="460" mass="52540">MESVCENAMENCTQMHQFLHNITFDNESESSENVIIFPRPLEMLEPWNINPYFFPILITYIITFIVGVSGNIIVISVMAGDRANRSVTSIFLVSLAVADLLLLVICAPLDVAHYFVIQWDKEGTVCKLAAYAESVSAFASVLNLVAVSFERYVVIVFPIRSRSLCTMSNCKKIMVIVWMVSLLLATPVIFTKNTVKTTFTNNEISVTLYSCKELNDWRGFSVNIYRFVTLFALPSVVMIVCYLWVIIELWISTKTMDELTHNRGGLQTGSQSLEIMRSESRASISHEQTSPVYQSPTRYILRSHTNDNRDVKRARQQVIKMLILVVVLFLLCWGPRLVMEIVIKCCLSVFNNVTYLLRIVFYLSPFVHSCLNPIVYGFMSTKFRRRMFRVFDRICFKVCRKNRSANQLKNKRMSTSISNSNSMARNASRITSTYTFSSFGNSLNSPQNNIINTSQTSLHI</sequence>
<dbReference type="OrthoDB" id="2132067at2759"/>
<dbReference type="SUPFAM" id="SSF81321">
    <property type="entry name" value="Family A G protein-coupled receptor-like"/>
    <property type="match status" value="1"/>
</dbReference>
<dbReference type="GO" id="GO:0004983">
    <property type="term" value="F:neuropeptide Y receptor activity"/>
    <property type="evidence" value="ECO:0007669"/>
    <property type="project" value="InterPro"/>
</dbReference>
<feature type="domain" description="G-protein coupled receptors family 1 profile" evidence="11">
    <location>
        <begin position="70"/>
        <end position="376"/>
    </location>
</feature>
<dbReference type="InterPro" id="IPR000611">
    <property type="entry name" value="NPY_rcpt"/>
</dbReference>
<keyword evidence="3 9" id="KW-0812">Transmembrane</keyword>
<accession>A0A7R9PYA9</accession>
<dbReference type="PROSITE" id="PS50262">
    <property type="entry name" value="G_PROTEIN_RECEP_F1_2"/>
    <property type="match status" value="1"/>
</dbReference>
<evidence type="ECO:0000256" key="2">
    <source>
        <dbReference type="ARBA" id="ARBA00010663"/>
    </source>
</evidence>
<dbReference type="InterPro" id="IPR017452">
    <property type="entry name" value="GPCR_Rhodpsn_7TM"/>
</dbReference>
<keyword evidence="5 9" id="KW-0297">G-protein coupled receptor</keyword>
<dbReference type="GO" id="GO:0005886">
    <property type="term" value="C:plasma membrane"/>
    <property type="evidence" value="ECO:0007669"/>
    <property type="project" value="TreeGrafter"/>
</dbReference>
<feature type="transmembrane region" description="Helical" evidence="10">
    <location>
        <begin position="137"/>
        <end position="161"/>
    </location>
</feature>
<evidence type="ECO:0000256" key="1">
    <source>
        <dbReference type="ARBA" id="ARBA00004141"/>
    </source>
</evidence>
<dbReference type="PANTHER" id="PTHR24243:SF233">
    <property type="entry name" value="THYROTROPIN-RELEASING HORMONE RECEPTOR"/>
    <property type="match status" value="1"/>
</dbReference>
<feature type="transmembrane region" description="Helical" evidence="10">
    <location>
        <begin position="224"/>
        <end position="247"/>
    </location>
</feature>
<feature type="transmembrane region" description="Helical" evidence="10">
    <location>
        <begin position="52"/>
        <end position="78"/>
    </location>
</feature>
<protein>
    <recommendedName>
        <fullName evidence="11">G-protein coupled receptors family 1 profile domain-containing protein</fullName>
    </recommendedName>
</protein>
<dbReference type="Pfam" id="PF00001">
    <property type="entry name" value="7tm_1"/>
    <property type="match status" value="1"/>
</dbReference>
<keyword evidence="4 10" id="KW-1133">Transmembrane helix</keyword>
<dbReference type="Gene3D" id="1.20.1070.10">
    <property type="entry name" value="Rhodopsin 7-helix transmembrane proteins"/>
    <property type="match status" value="1"/>
</dbReference>
<feature type="transmembrane region" description="Helical" evidence="10">
    <location>
        <begin position="173"/>
        <end position="190"/>
    </location>
</feature>
<feature type="transmembrane region" description="Helical" evidence="10">
    <location>
        <begin position="90"/>
        <end position="117"/>
    </location>
</feature>
<evidence type="ECO:0000256" key="7">
    <source>
        <dbReference type="ARBA" id="ARBA00023170"/>
    </source>
</evidence>
<gene>
    <name evidence="12" type="ORF">OSB1V03_LOCUS5711</name>
</gene>
<evidence type="ECO:0000256" key="5">
    <source>
        <dbReference type="ARBA" id="ARBA00023040"/>
    </source>
</evidence>
<evidence type="ECO:0000256" key="3">
    <source>
        <dbReference type="ARBA" id="ARBA00022692"/>
    </source>
</evidence>
<evidence type="ECO:0000256" key="6">
    <source>
        <dbReference type="ARBA" id="ARBA00023136"/>
    </source>
</evidence>
<dbReference type="SMART" id="SM01381">
    <property type="entry name" value="7TM_GPCR_Srsx"/>
    <property type="match status" value="1"/>
</dbReference>
<feature type="transmembrane region" description="Helical" evidence="10">
    <location>
        <begin position="359"/>
        <end position="379"/>
    </location>
</feature>
<feature type="transmembrane region" description="Helical" evidence="10">
    <location>
        <begin position="318"/>
        <end position="339"/>
    </location>
</feature>
<evidence type="ECO:0000256" key="10">
    <source>
        <dbReference type="SAM" id="Phobius"/>
    </source>
</evidence>
<comment type="subcellular location">
    <subcellularLocation>
        <location evidence="1">Membrane</location>
        <topology evidence="1">Multi-pass membrane protein</topology>
    </subcellularLocation>
</comment>
<dbReference type="Proteomes" id="UP000759131">
    <property type="component" value="Unassembled WGS sequence"/>
</dbReference>
<dbReference type="PROSITE" id="PS00237">
    <property type="entry name" value="G_PROTEIN_RECEP_F1_1"/>
    <property type="match status" value="1"/>
</dbReference>
<keyword evidence="6 10" id="KW-0472">Membrane</keyword>
<evidence type="ECO:0000256" key="9">
    <source>
        <dbReference type="RuleBase" id="RU000688"/>
    </source>
</evidence>
<name>A0A7R9PYA9_9ACAR</name>
<dbReference type="EMBL" id="OC857511">
    <property type="protein sequence ID" value="CAD7625276.1"/>
    <property type="molecule type" value="Genomic_DNA"/>
</dbReference>
<dbReference type="PANTHER" id="PTHR24243">
    <property type="entry name" value="G-PROTEIN COUPLED RECEPTOR"/>
    <property type="match status" value="1"/>
</dbReference>
<dbReference type="EMBL" id="CAJPIZ010002936">
    <property type="protein sequence ID" value="CAG2105706.1"/>
    <property type="molecule type" value="Genomic_DNA"/>
</dbReference>
<evidence type="ECO:0000256" key="4">
    <source>
        <dbReference type="ARBA" id="ARBA00022989"/>
    </source>
</evidence>
<dbReference type="PRINTS" id="PR01012">
    <property type="entry name" value="NRPEPTIDEYR"/>
</dbReference>
<evidence type="ECO:0000256" key="8">
    <source>
        <dbReference type="ARBA" id="ARBA00023224"/>
    </source>
</evidence>
<reference evidence="12" key="1">
    <citation type="submission" date="2020-11" db="EMBL/GenBank/DDBJ databases">
        <authorList>
            <person name="Tran Van P."/>
        </authorList>
    </citation>
    <scope>NUCLEOTIDE SEQUENCE</scope>
</reference>
<proteinExistence type="inferred from homology"/>
<organism evidence="12">
    <name type="scientific">Medioppia subpectinata</name>
    <dbReference type="NCBI Taxonomy" id="1979941"/>
    <lineage>
        <taxon>Eukaryota</taxon>
        <taxon>Metazoa</taxon>
        <taxon>Ecdysozoa</taxon>
        <taxon>Arthropoda</taxon>
        <taxon>Chelicerata</taxon>
        <taxon>Arachnida</taxon>
        <taxon>Acari</taxon>
        <taxon>Acariformes</taxon>
        <taxon>Sarcoptiformes</taxon>
        <taxon>Oribatida</taxon>
        <taxon>Brachypylina</taxon>
        <taxon>Oppioidea</taxon>
        <taxon>Oppiidae</taxon>
        <taxon>Medioppia</taxon>
    </lineage>
</organism>
<dbReference type="PRINTS" id="PR00237">
    <property type="entry name" value="GPCRRHODOPSN"/>
</dbReference>
<evidence type="ECO:0000259" key="11">
    <source>
        <dbReference type="PROSITE" id="PS50262"/>
    </source>
</evidence>